<sequence length="80" mass="9387">MKMELRYKIYTIFVISTPNDIPVQNLSGFCKIPYLQYTFRNPTKMALRYKMATIIVFIIQENLPRRSLGGNSHFEILGQN</sequence>
<evidence type="ECO:0000313" key="1">
    <source>
        <dbReference type="EMBL" id="EYC10438.1"/>
    </source>
</evidence>
<keyword evidence="2" id="KW-1185">Reference proteome</keyword>
<evidence type="ECO:0000313" key="2">
    <source>
        <dbReference type="Proteomes" id="UP000024635"/>
    </source>
</evidence>
<gene>
    <name evidence="1" type="primary">Acey_s0055.g2556</name>
    <name evidence="1" type="ORF">Y032_0055g2556</name>
</gene>
<dbReference type="AlphaFoldDB" id="A0A016U766"/>
<dbReference type="Proteomes" id="UP000024635">
    <property type="component" value="Unassembled WGS sequence"/>
</dbReference>
<proteinExistence type="predicted"/>
<organism evidence="1 2">
    <name type="scientific">Ancylostoma ceylanicum</name>
    <dbReference type="NCBI Taxonomy" id="53326"/>
    <lineage>
        <taxon>Eukaryota</taxon>
        <taxon>Metazoa</taxon>
        <taxon>Ecdysozoa</taxon>
        <taxon>Nematoda</taxon>
        <taxon>Chromadorea</taxon>
        <taxon>Rhabditida</taxon>
        <taxon>Rhabditina</taxon>
        <taxon>Rhabditomorpha</taxon>
        <taxon>Strongyloidea</taxon>
        <taxon>Ancylostomatidae</taxon>
        <taxon>Ancylostomatinae</taxon>
        <taxon>Ancylostoma</taxon>
    </lineage>
</organism>
<reference evidence="2" key="1">
    <citation type="journal article" date="2015" name="Nat. Genet.">
        <title>The genome and transcriptome of the zoonotic hookworm Ancylostoma ceylanicum identify infection-specific gene families.</title>
        <authorList>
            <person name="Schwarz E.M."/>
            <person name="Hu Y."/>
            <person name="Antoshechkin I."/>
            <person name="Miller M.M."/>
            <person name="Sternberg P.W."/>
            <person name="Aroian R.V."/>
        </authorList>
    </citation>
    <scope>NUCLEOTIDE SEQUENCE</scope>
    <source>
        <strain evidence="2">HY135</strain>
    </source>
</reference>
<protein>
    <submittedName>
        <fullName evidence="1">Uncharacterized protein</fullName>
    </submittedName>
</protein>
<dbReference type="EMBL" id="JARK01001391">
    <property type="protein sequence ID" value="EYC10438.1"/>
    <property type="molecule type" value="Genomic_DNA"/>
</dbReference>
<accession>A0A016U766</accession>
<name>A0A016U766_9BILA</name>
<comment type="caution">
    <text evidence="1">The sequence shown here is derived from an EMBL/GenBank/DDBJ whole genome shotgun (WGS) entry which is preliminary data.</text>
</comment>